<dbReference type="AlphaFoldDB" id="A0A381XQM6"/>
<accession>A0A381XQM6</accession>
<keyword evidence="1" id="KW-0812">Transmembrane</keyword>
<keyword evidence="1" id="KW-1133">Transmembrane helix</keyword>
<organism evidence="2">
    <name type="scientific">marine metagenome</name>
    <dbReference type="NCBI Taxonomy" id="408172"/>
    <lineage>
        <taxon>unclassified sequences</taxon>
        <taxon>metagenomes</taxon>
        <taxon>ecological metagenomes</taxon>
    </lineage>
</organism>
<feature type="transmembrane region" description="Helical" evidence="1">
    <location>
        <begin position="20"/>
        <end position="41"/>
    </location>
</feature>
<evidence type="ECO:0000313" key="2">
    <source>
        <dbReference type="EMBL" id="SVA66701.1"/>
    </source>
</evidence>
<gene>
    <name evidence="2" type="ORF">METZ01_LOCUS119555</name>
</gene>
<evidence type="ECO:0000256" key="1">
    <source>
        <dbReference type="SAM" id="Phobius"/>
    </source>
</evidence>
<protein>
    <submittedName>
        <fullName evidence="2">Uncharacterized protein</fullName>
    </submittedName>
</protein>
<name>A0A381XQM6_9ZZZZ</name>
<feature type="non-terminal residue" evidence="2">
    <location>
        <position position="64"/>
    </location>
</feature>
<reference evidence="2" key="1">
    <citation type="submission" date="2018-05" db="EMBL/GenBank/DDBJ databases">
        <authorList>
            <person name="Lanie J.A."/>
            <person name="Ng W.-L."/>
            <person name="Kazmierczak K.M."/>
            <person name="Andrzejewski T.M."/>
            <person name="Davidsen T.M."/>
            <person name="Wayne K.J."/>
            <person name="Tettelin H."/>
            <person name="Glass J.I."/>
            <person name="Rusch D."/>
            <person name="Podicherti R."/>
            <person name="Tsui H.-C.T."/>
            <person name="Winkler M.E."/>
        </authorList>
    </citation>
    <scope>NUCLEOTIDE SEQUENCE</scope>
</reference>
<dbReference type="EMBL" id="UINC01015926">
    <property type="protein sequence ID" value="SVA66701.1"/>
    <property type="molecule type" value="Genomic_DNA"/>
</dbReference>
<proteinExistence type="predicted"/>
<keyword evidence="1" id="KW-0472">Membrane</keyword>
<sequence length="64" mass="7340">MTYNYRKTEMVEQASRRGAVDLSVIMMILAFAVGGFFMYWLNGQAALELAEREVVEEVDEMEEA</sequence>